<feature type="region of interest" description="Disordered" evidence="1">
    <location>
        <begin position="13"/>
        <end position="40"/>
    </location>
</feature>
<organism evidence="2 3">
    <name type="scientific">Alternaria burnsii</name>
    <dbReference type="NCBI Taxonomy" id="1187904"/>
    <lineage>
        <taxon>Eukaryota</taxon>
        <taxon>Fungi</taxon>
        <taxon>Dikarya</taxon>
        <taxon>Ascomycota</taxon>
        <taxon>Pezizomycotina</taxon>
        <taxon>Dothideomycetes</taxon>
        <taxon>Pleosporomycetidae</taxon>
        <taxon>Pleosporales</taxon>
        <taxon>Pleosporineae</taxon>
        <taxon>Pleosporaceae</taxon>
        <taxon>Alternaria</taxon>
        <taxon>Alternaria sect. Alternaria</taxon>
    </lineage>
</organism>
<dbReference type="RefSeq" id="XP_038787863.1">
    <property type="nucleotide sequence ID" value="XM_038929591.1"/>
</dbReference>
<keyword evidence="3" id="KW-1185">Reference proteome</keyword>
<evidence type="ECO:0000256" key="1">
    <source>
        <dbReference type="SAM" id="MobiDB-lite"/>
    </source>
</evidence>
<feature type="compositionally biased region" description="Polar residues" evidence="1">
    <location>
        <begin position="100"/>
        <end position="110"/>
    </location>
</feature>
<feature type="region of interest" description="Disordered" evidence="1">
    <location>
        <begin position="73"/>
        <end position="183"/>
    </location>
</feature>
<accession>A0A8H7B735</accession>
<dbReference type="EMBL" id="JAAABM010000005">
    <property type="protein sequence ID" value="KAF7677685.1"/>
    <property type="molecule type" value="Genomic_DNA"/>
</dbReference>
<protein>
    <submittedName>
        <fullName evidence="2">Uncharacterized protein</fullName>
    </submittedName>
</protein>
<feature type="compositionally biased region" description="Polar residues" evidence="1">
    <location>
        <begin position="165"/>
        <end position="183"/>
    </location>
</feature>
<dbReference type="GeneID" id="62202769"/>
<comment type="caution">
    <text evidence="2">The sequence shown here is derived from an EMBL/GenBank/DDBJ whole genome shotgun (WGS) entry which is preliminary data.</text>
</comment>
<evidence type="ECO:0000313" key="3">
    <source>
        <dbReference type="Proteomes" id="UP000596902"/>
    </source>
</evidence>
<dbReference type="AlphaFoldDB" id="A0A8H7B735"/>
<reference evidence="2" key="1">
    <citation type="submission" date="2020-01" db="EMBL/GenBank/DDBJ databases">
        <authorList>
            <person name="Feng Z.H.Z."/>
        </authorList>
    </citation>
    <scope>NUCLEOTIDE SEQUENCE</scope>
    <source>
        <strain evidence="2">CBS107.38</strain>
    </source>
</reference>
<reference evidence="2" key="2">
    <citation type="submission" date="2020-08" db="EMBL/GenBank/DDBJ databases">
        <title>Draft Genome Sequence of Cumin Blight Pathogen Alternaria burnsii.</title>
        <authorList>
            <person name="Feng Z."/>
        </authorList>
    </citation>
    <scope>NUCLEOTIDE SEQUENCE</scope>
    <source>
        <strain evidence="2">CBS107.38</strain>
    </source>
</reference>
<proteinExistence type="predicted"/>
<evidence type="ECO:0000313" key="2">
    <source>
        <dbReference type="EMBL" id="KAF7677685.1"/>
    </source>
</evidence>
<dbReference type="Proteomes" id="UP000596902">
    <property type="component" value="Unassembled WGS sequence"/>
</dbReference>
<name>A0A8H7B735_9PLEO</name>
<feature type="compositionally biased region" description="Basic and acidic residues" evidence="1">
    <location>
        <begin position="148"/>
        <end position="163"/>
    </location>
</feature>
<sequence length="223" mass="24562">MDTGEFVQSKFAQALKTQSTVTRSHPCPYPGHEGRIFPNAEQLYDHGRIDHRVDFEGLNSRQARDKFRELSVKFRRSDHSSAATAGDRSAPDIGGLTIDSGKNSRQNSPPSGRKRPAEHEFTSPRGKGPSHVEIVDSEYSRQIPHTVVSDRTRPKPHDARLFDPKQSTKGTSSPYQTTPEPSSECNLNANQALLSSSAMIPGIQVCCCSQIVGLSLKSNLHLK</sequence>
<gene>
    <name evidence="2" type="ORF">GT037_004544</name>
</gene>